<dbReference type="InterPro" id="IPR041803">
    <property type="entry name" value="DEF1_CUE"/>
</dbReference>
<keyword evidence="15" id="KW-0539">Nucleus</keyword>
<reference evidence="18 19" key="1">
    <citation type="submission" date="2017-10" db="EMBL/GenBank/DDBJ databases">
        <title>A novel species of cold-tolerant Malassezia isolated from bats.</title>
        <authorList>
            <person name="Lorch J.M."/>
            <person name="Palmer J.M."/>
            <person name="Vanderwolf K.J."/>
            <person name="Schmidt K.Z."/>
            <person name="Verant M.L."/>
            <person name="Weller T.J."/>
            <person name="Blehert D.S."/>
        </authorList>
    </citation>
    <scope>NUCLEOTIDE SEQUENCE [LARGE SCALE GENOMIC DNA]</scope>
    <source>
        <strain evidence="18 19">NWHC:44797-103</strain>
    </source>
</reference>
<dbReference type="InterPro" id="IPR003892">
    <property type="entry name" value="CUE"/>
</dbReference>
<evidence type="ECO:0000259" key="17">
    <source>
        <dbReference type="PROSITE" id="PS51140"/>
    </source>
</evidence>
<keyword evidence="9" id="KW-0227">DNA damage</keyword>
<proteinExistence type="inferred from homology"/>
<organism evidence="18 19">
    <name type="scientific">Malassezia vespertilionis</name>
    <dbReference type="NCBI Taxonomy" id="2020962"/>
    <lineage>
        <taxon>Eukaryota</taxon>
        <taxon>Fungi</taxon>
        <taxon>Dikarya</taxon>
        <taxon>Basidiomycota</taxon>
        <taxon>Ustilaginomycotina</taxon>
        <taxon>Malasseziomycetes</taxon>
        <taxon>Malasseziales</taxon>
        <taxon>Malasseziaceae</taxon>
        <taxon>Malassezia</taxon>
    </lineage>
</organism>
<evidence type="ECO:0000256" key="3">
    <source>
        <dbReference type="ARBA" id="ARBA00004574"/>
    </source>
</evidence>
<keyword evidence="19" id="KW-1185">Reference proteome</keyword>
<dbReference type="STRING" id="2020962.A0A2N1J9G6"/>
<protein>
    <recommendedName>
        <fullName evidence="5">RNA polymerase II degradation factor 1</fullName>
    </recommendedName>
</protein>
<dbReference type="Proteomes" id="UP000232875">
    <property type="component" value="Unassembled WGS sequence"/>
</dbReference>
<dbReference type="OrthoDB" id="5396806at2759"/>
<feature type="region of interest" description="Disordered" evidence="16">
    <location>
        <begin position="589"/>
        <end position="658"/>
    </location>
</feature>
<keyword evidence="11" id="KW-0832">Ubl conjugation</keyword>
<dbReference type="PANTHER" id="PTHR16308:SF13">
    <property type="entry name" value="PROTEIN LINGERER"/>
    <property type="match status" value="1"/>
</dbReference>
<evidence type="ECO:0000256" key="6">
    <source>
        <dbReference type="ARBA" id="ARBA00022454"/>
    </source>
</evidence>
<evidence type="ECO:0000256" key="5">
    <source>
        <dbReference type="ARBA" id="ARBA00020536"/>
    </source>
</evidence>
<keyword evidence="12" id="KW-0779">Telomere</keyword>
<feature type="domain" description="CUE" evidence="17">
    <location>
        <begin position="43"/>
        <end position="86"/>
    </location>
</feature>
<dbReference type="GO" id="GO:0005634">
    <property type="term" value="C:nucleus"/>
    <property type="evidence" value="ECO:0007669"/>
    <property type="project" value="UniProtKB-SubCell"/>
</dbReference>
<evidence type="ECO:0000256" key="11">
    <source>
        <dbReference type="ARBA" id="ARBA00022843"/>
    </source>
</evidence>
<dbReference type="InterPro" id="IPR051833">
    <property type="entry name" value="TC-DDR_regulator"/>
</dbReference>
<keyword evidence="7" id="KW-0963">Cytoplasm</keyword>
<keyword evidence="13" id="KW-0238">DNA-binding</keyword>
<gene>
    <name evidence="18" type="ORF">MVES_003075</name>
</gene>
<keyword evidence="6" id="KW-0158">Chromosome</keyword>
<evidence type="ECO:0000256" key="15">
    <source>
        <dbReference type="ARBA" id="ARBA00023242"/>
    </source>
</evidence>
<evidence type="ECO:0000256" key="8">
    <source>
        <dbReference type="ARBA" id="ARBA00022553"/>
    </source>
</evidence>
<evidence type="ECO:0000256" key="13">
    <source>
        <dbReference type="ARBA" id="ARBA00023125"/>
    </source>
</evidence>
<evidence type="ECO:0000256" key="16">
    <source>
        <dbReference type="SAM" id="MobiDB-lite"/>
    </source>
</evidence>
<evidence type="ECO:0000256" key="10">
    <source>
        <dbReference type="ARBA" id="ARBA00022786"/>
    </source>
</evidence>
<evidence type="ECO:0000256" key="14">
    <source>
        <dbReference type="ARBA" id="ARBA00023204"/>
    </source>
</evidence>
<evidence type="ECO:0000256" key="2">
    <source>
        <dbReference type="ARBA" id="ARBA00004496"/>
    </source>
</evidence>
<evidence type="ECO:0000256" key="4">
    <source>
        <dbReference type="ARBA" id="ARBA00005491"/>
    </source>
</evidence>
<dbReference type="AlphaFoldDB" id="A0A2N1J9G6"/>
<keyword evidence="14" id="KW-0234">DNA repair</keyword>
<sequence>MSTPPSGAARRAPNSRRRATARGRANNASTANDTEQVRELRTKYAGQLAMLLEMFPEWTDEDLLFVLQESSGVVEVAVGRISEGQAEQFASVKSKRQTRKEAAASAPALLPVPTTPQPAPVAAVPAPVAQAPRARAARTERGTARGRGASTQGVRGRGGFRGVGTRASVGMKPAAVDATPVTTTSAAFSLSDASKSTDAAEKPQGMSWAQIARPPVPKRAPEPTLPLEQSTAEAAPPIDAHITQSALALDAQVNADQAPMPAPAPPPQVPFESAAARVRPQRARQDAAVVMPGGASALDRLGMQFGNLNFMASDDPSEESPAALQERFSEMSAPKHDAAQQEAYGAQPSFDAFKSNAFSTNRSYALASNARPLGLEQAQADEASAQQAQNAYSSIYGNLHTNQKSNLYYGQPANASVALNQRGEERSAAHAAPQHAGPQHAAPPEHEGHAGLAPNMQQHYPNVMPYYYPYYMPNQFQHYASHAAGFGQYPMYGGQPQHPSKPEQPPTAPQLSSPYAPHLPPTADTAGVPYGTHTPPQHFQTQAVGGNNHSYDVQGFAQRMPNLGAANDFKLQSADANASGIPGLSGFLGGSQANTAQPQRAANASSAPAASSPLDYRSFDAKSPSGAGRAQAAGAPPGISSAQPATAAQQSQHPAYYQQHAQGLGQNAYGAYPYGRQQYWG</sequence>
<feature type="region of interest" description="Disordered" evidence="16">
    <location>
        <begin position="1"/>
        <end position="37"/>
    </location>
</feature>
<evidence type="ECO:0000313" key="18">
    <source>
        <dbReference type="EMBL" id="PKI83200.1"/>
    </source>
</evidence>
<dbReference type="Pfam" id="PF02845">
    <property type="entry name" value="CUE"/>
    <property type="match status" value="1"/>
</dbReference>
<evidence type="ECO:0000256" key="9">
    <source>
        <dbReference type="ARBA" id="ARBA00022763"/>
    </source>
</evidence>
<feature type="compositionally biased region" description="Low complexity" evidence="16">
    <location>
        <begin position="624"/>
        <end position="652"/>
    </location>
</feature>
<dbReference type="PANTHER" id="PTHR16308">
    <property type="entry name" value="UBIQUITIN ASSOCIATED PROTEIN 2-LIKE/LINGERER"/>
    <property type="match status" value="1"/>
</dbReference>
<accession>A0A2N1J9G6</accession>
<keyword evidence="8" id="KW-0597">Phosphoprotein</keyword>
<dbReference type="GO" id="GO:0006281">
    <property type="term" value="P:DNA repair"/>
    <property type="evidence" value="ECO:0007669"/>
    <property type="project" value="UniProtKB-KW"/>
</dbReference>
<feature type="region of interest" description="Disordered" evidence="16">
    <location>
        <begin position="490"/>
        <end position="547"/>
    </location>
</feature>
<dbReference type="PROSITE" id="PS51140">
    <property type="entry name" value="CUE"/>
    <property type="match status" value="1"/>
</dbReference>
<feature type="region of interest" description="Disordered" evidence="16">
    <location>
        <begin position="118"/>
        <end position="166"/>
    </location>
</feature>
<dbReference type="EMBL" id="KZ454992">
    <property type="protein sequence ID" value="PKI83200.1"/>
    <property type="molecule type" value="Genomic_DNA"/>
</dbReference>
<feature type="compositionally biased region" description="Polar residues" evidence="16">
    <location>
        <begin position="534"/>
        <end position="547"/>
    </location>
</feature>
<evidence type="ECO:0000256" key="7">
    <source>
        <dbReference type="ARBA" id="ARBA00022490"/>
    </source>
</evidence>
<name>A0A2N1J9G6_9BASI</name>
<dbReference type="GO" id="GO:0005737">
    <property type="term" value="C:cytoplasm"/>
    <property type="evidence" value="ECO:0007669"/>
    <property type="project" value="UniProtKB-SubCell"/>
</dbReference>
<feature type="compositionally biased region" description="Low complexity" evidence="16">
    <location>
        <begin position="22"/>
        <end position="32"/>
    </location>
</feature>
<evidence type="ECO:0000256" key="1">
    <source>
        <dbReference type="ARBA" id="ARBA00004123"/>
    </source>
</evidence>
<dbReference type="CDD" id="cd14368">
    <property type="entry name" value="CUE_DEF1_like"/>
    <property type="match status" value="1"/>
</dbReference>
<feature type="region of interest" description="Disordered" evidence="16">
    <location>
        <begin position="188"/>
        <end position="224"/>
    </location>
</feature>
<comment type="subcellular location">
    <subcellularLocation>
        <location evidence="3">Chromosome</location>
        <location evidence="3">Telomere</location>
    </subcellularLocation>
    <subcellularLocation>
        <location evidence="2">Cytoplasm</location>
    </subcellularLocation>
    <subcellularLocation>
        <location evidence="1">Nucleus</location>
    </subcellularLocation>
</comment>
<evidence type="ECO:0000313" key="19">
    <source>
        <dbReference type="Proteomes" id="UP000232875"/>
    </source>
</evidence>
<feature type="region of interest" description="Disordered" evidence="16">
    <location>
        <begin position="422"/>
        <end position="456"/>
    </location>
</feature>
<dbReference type="GO" id="GO:0043130">
    <property type="term" value="F:ubiquitin binding"/>
    <property type="evidence" value="ECO:0007669"/>
    <property type="project" value="InterPro"/>
</dbReference>
<feature type="compositionally biased region" description="Low complexity" evidence="16">
    <location>
        <begin position="120"/>
        <end position="134"/>
    </location>
</feature>
<keyword evidence="10" id="KW-0833">Ubl conjugation pathway</keyword>
<feature type="compositionally biased region" description="Low complexity" evidence="16">
    <location>
        <begin position="596"/>
        <end position="613"/>
    </location>
</feature>
<feature type="compositionally biased region" description="Low complexity" evidence="16">
    <location>
        <begin position="429"/>
        <end position="442"/>
    </location>
</feature>
<evidence type="ECO:0000256" key="12">
    <source>
        <dbReference type="ARBA" id="ARBA00022895"/>
    </source>
</evidence>
<dbReference type="GO" id="GO:0003677">
    <property type="term" value="F:DNA binding"/>
    <property type="evidence" value="ECO:0007669"/>
    <property type="project" value="UniProtKB-KW"/>
</dbReference>
<dbReference type="GO" id="GO:0000781">
    <property type="term" value="C:chromosome, telomeric region"/>
    <property type="evidence" value="ECO:0007669"/>
    <property type="project" value="UniProtKB-SubCell"/>
</dbReference>
<comment type="similarity">
    <text evidence="4">Belongs to the DEF1 family.</text>
</comment>